<sequence length="351" mass="40265">MNNKEVVGDENMNNVEVVGDENLMNEYYEESDSKESDSEGDDDEEDEQVEEDVVLDENSVGDASGDEIILPTDIEEEEEPTDDNGGENVEKEQPTDSTQSGTKKHGKKRRYKGPYARHGIQFKEGRLAGWVDTSSDDSDGVLDDKLCESDFDSGNATSESDGDVYIATLNEVARKNKIYVLFNEKNMKNPKLFPGCKFPCEWSMWLSKEKKLNDTDLVIKTVSRKHKNCLSSKRRRLVKSTWLAKVLEDWFRLLPNMSLNVFKIAVDRKFRLMITSNQARKARKKALLAIQGDHEDQYNLICYYNEELKRTHPGSTVFTEYDDDAKDANAWVFKRIYVCLRPLVDGFKGWM</sequence>
<organism evidence="2 3">
    <name type="scientific">Lithospermum erythrorhizon</name>
    <name type="common">Purple gromwell</name>
    <name type="synonym">Lithospermum officinale var. erythrorhizon</name>
    <dbReference type="NCBI Taxonomy" id="34254"/>
    <lineage>
        <taxon>Eukaryota</taxon>
        <taxon>Viridiplantae</taxon>
        <taxon>Streptophyta</taxon>
        <taxon>Embryophyta</taxon>
        <taxon>Tracheophyta</taxon>
        <taxon>Spermatophyta</taxon>
        <taxon>Magnoliopsida</taxon>
        <taxon>eudicotyledons</taxon>
        <taxon>Gunneridae</taxon>
        <taxon>Pentapetalae</taxon>
        <taxon>asterids</taxon>
        <taxon>lamiids</taxon>
        <taxon>Boraginales</taxon>
        <taxon>Boraginaceae</taxon>
        <taxon>Boraginoideae</taxon>
        <taxon>Lithospermeae</taxon>
        <taxon>Lithospermum</taxon>
    </lineage>
</organism>
<dbReference type="EMBL" id="BAABME010007485">
    <property type="protein sequence ID" value="GAA0171010.1"/>
    <property type="molecule type" value="Genomic_DNA"/>
</dbReference>
<evidence type="ECO:0000313" key="3">
    <source>
        <dbReference type="Proteomes" id="UP001454036"/>
    </source>
</evidence>
<feature type="compositionally biased region" description="Acidic residues" evidence="1">
    <location>
        <begin position="73"/>
        <end position="85"/>
    </location>
</feature>
<evidence type="ECO:0000313" key="2">
    <source>
        <dbReference type="EMBL" id="GAA0171010.1"/>
    </source>
</evidence>
<dbReference type="PANTHER" id="PTHR31973">
    <property type="entry name" value="POLYPROTEIN, PUTATIVE-RELATED"/>
    <property type="match status" value="1"/>
</dbReference>
<protein>
    <recommendedName>
        <fullName evidence="4">Transposase</fullName>
    </recommendedName>
</protein>
<evidence type="ECO:0000256" key="1">
    <source>
        <dbReference type="SAM" id="MobiDB-lite"/>
    </source>
</evidence>
<comment type="caution">
    <text evidence="2">The sequence shown here is derived from an EMBL/GenBank/DDBJ whole genome shotgun (WGS) entry which is preliminary data.</text>
</comment>
<keyword evidence="3" id="KW-1185">Reference proteome</keyword>
<feature type="compositionally biased region" description="Acidic residues" evidence="1">
    <location>
        <begin position="38"/>
        <end position="55"/>
    </location>
</feature>
<gene>
    <name evidence="2" type="ORF">LIER_25150</name>
</gene>
<feature type="region of interest" description="Disordered" evidence="1">
    <location>
        <begin position="1"/>
        <end position="111"/>
    </location>
</feature>
<dbReference type="Proteomes" id="UP001454036">
    <property type="component" value="Unassembled WGS sequence"/>
</dbReference>
<dbReference type="PANTHER" id="PTHR31973:SF187">
    <property type="entry name" value="MUTATOR TRANSPOSASE MUDRA PROTEIN"/>
    <property type="match status" value="1"/>
</dbReference>
<accession>A0AAV3R3S9</accession>
<proteinExistence type="predicted"/>
<reference evidence="2 3" key="1">
    <citation type="submission" date="2024-01" db="EMBL/GenBank/DDBJ databases">
        <title>The complete chloroplast genome sequence of Lithospermum erythrorhizon: insights into the phylogenetic relationship among Boraginaceae species and the maternal lineages of purple gromwells.</title>
        <authorList>
            <person name="Okada T."/>
            <person name="Watanabe K."/>
        </authorList>
    </citation>
    <scope>NUCLEOTIDE SEQUENCE [LARGE SCALE GENOMIC DNA]</scope>
</reference>
<feature type="compositionally biased region" description="Basic residues" evidence="1">
    <location>
        <begin position="102"/>
        <end position="111"/>
    </location>
</feature>
<dbReference type="AlphaFoldDB" id="A0AAV3R3S9"/>
<name>A0AAV3R3S9_LITER</name>
<evidence type="ECO:0008006" key="4">
    <source>
        <dbReference type="Google" id="ProtNLM"/>
    </source>
</evidence>